<dbReference type="Gene3D" id="1.10.510.10">
    <property type="entry name" value="Transferase(Phosphotransferase) domain 1"/>
    <property type="match status" value="1"/>
</dbReference>
<dbReference type="SUPFAM" id="SSF56112">
    <property type="entry name" value="Protein kinase-like (PK-like)"/>
    <property type="match status" value="1"/>
</dbReference>
<dbReference type="Pfam" id="PF07714">
    <property type="entry name" value="PK_Tyr_Ser-Thr"/>
    <property type="match status" value="1"/>
</dbReference>
<dbReference type="InterPro" id="IPR011009">
    <property type="entry name" value="Kinase-like_dom_sf"/>
</dbReference>
<name>A0A0C3LKQ8_9AGAM</name>
<organism evidence="5 6">
    <name type="scientific">Tulasnella calospora MUT 4182</name>
    <dbReference type="NCBI Taxonomy" id="1051891"/>
    <lineage>
        <taxon>Eukaryota</taxon>
        <taxon>Fungi</taxon>
        <taxon>Dikarya</taxon>
        <taxon>Basidiomycota</taxon>
        <taxon>Agaricomycotina</taxon>
        <taxon>Agaricomycetes</taxon>
        <taxon>Cantharellales</taxon>
        <taxon>Tulasnellaceae</taxon>
        <taxon>Tulasnella</taxon>
    </lineage>
</organism>
<keyword evidence="2" id="KW-0067">ATP-binding</keyword>
<feature type="domain" description="Protein kinase" evidence="4">
    <location>
        <begin position="33"/>
        <end position="311"/>
    </location>
</feature>
<gene>
    <name evidence="5" type="ORF">M407DRAFT_28485</name>
</gene>
<evidence type="ECO:0000256" key="1">
    <source>
        <dbReference type="ARBA" id="ARBA00022741"/>
    </source>
</evidence>
<dbReference type="InterPro" id="IPR001245">
    <property type="entry name" value="Ser-Thr/Tyr_kinase_cat_dom"/>
</dbReference>
<proteinExistence type="predicted"/>
<dbReference type="STRING" id="1051891.A0A0C3LKQ8"/>
<dbReference type="Proteomes" id="UP000054248">
    <property type="component" value="Unassembled WGS sequence"/>
</dbReference>
<dbReference type="GO" id="GO:0005524">
    <property type="term" value="F:ATP binding"/>
    <property type="evidence" value="ECO:0007669"/>
    <property type="project" value="UniProtKB-KW"/>
</dbReference>
<evidence type="ECO:0000256" key="3">
    <source>
        <dbReference type="SAM" id="MobiDB-lite"/>
    </source>
</evidence>
<dbReference type="PROSITE" id="PS00108">
    <property type="entry name" value="PROTEIN_KINASE_ST"/>
    <property type="match status" value="1"/>
</dbReference>
<feature type="compositionally biased region" description="Polar residues" evidence="3">
    <location>
        <begin position="316"/>
        <end position="325"/>
    </location>
</feature>
<dbReference type="SMART" id="SM00220">
    <property type="entry name" value="S_TKc"/>
    <property type="match status" value="1"/>
</dbReference>
<accession>A0A0C3LKQ8</accession>
<keyword evidence="6" id="KW-1185">Reference proteome</keyword>
<dbReference type="InterPro" id="IPR008271">
    <property type="entry name" value="Ser/Thr_kinase_AS"/>
</dbReference>
<evidence type="ECO:0000256" key="2">
    <source>
        <dbReference type="ARBA" id="ARBA00022840"/>
    </source>
</evidence>
<dbReference type="GO" id="GO:0004674">
    <property type="term" value="F:protein serine/threonine kinase activity"/>
    <property type="evidence" value="ECO:0007669"/>
    <property type="project" value="TreeGrafter"/>
</dbReference>
<evidence type="ECO:0000313" key="5">
    <source>
        <dbReference type="EMBL" id="KIO21927.1"/>
    </source>
</evidence>
<sequence length="336" mass="36424">MSHSTQADSGIIPSVVQPGAPLYSLPDPLLGTLTLGPKTRVGSYSDVYRGTWTLNGVEKVVCIKCLRNTAPATDPSCPTLTPGERFERRIRRETSIWIQSKHPNVSPFLGYQVIESEPRLVSPWMDNGSLETYLKLHPNLSDIDKLVFLQQAAQGLAYLHGSVPSIAHGDLKPENILINDDLTAALCDMGVSRVILEGHTGLTTSGSAPGSAGFQARELIMGESLPTTESDIYAMGGVILEAMSGTKPFHKARTHGMVILWITMGEMCKPEDHPGLPLGDPLWPFLRRCWSSKPEERPTAIEVIKELGSAIDQRSKTQGPDSTPTEPLPAATSHSV</sequence>
<dbReference type="AlphaFoldDB" id="A0A0C3LKQ8"/>
<reference evidence="5 6" key="1">
    <citation type="submission" date="2014-04" db="EMBL/GenBank/DDBJ databases">
        <authorList>
            <consortium name="DOE Joint Genome Institute"/>
            <person name="Kuo A."/>
            <person name="Girlanda M."/>
            <person name="Perotto S."/>
            <person name="Kohler A."/>
            <person name="Nagy L.G."/>
            <person name="Floudas D."/>
            <person name="Copeland A."/>
            <person name="Barry K.W."/>
            <person name="Cichocki N."/>
            <person name="Veneault-Fourrey C."/>
            <person name="LaButti K."/>
            <person name="Lindquist E.A."/>
            <person name="Lipzen A."/>
            <person name="Lundell T."/>
            <person name="Morin E."/>
            <person name="Murat C."/>
            <person name="Sun H."/>
            <person name="Tunlid A."/>
            <person name="Henrissat B."/>
            <person name="Grigoriev I.V."/>
            <person name="Hibbett D.S."/>
            <person name="Martin F."/>
            <person name="Nordberg H.P."/>
            <person name="Cantor M.N."/>
            <person name="Hua S.X."/>
        </authorList>
    </citation>
    <scope>NUCLEOTIDE SEQUENCE [LARGE SCALE GENOMIC DNA]</scope>
    <source>
        <strain evidence="5 6">MUT 4182</strain>
    </source>
</reference>
<protein>
    <recommendedName>
        <fullName evidence="4">Protein kinase domain-containing protein</fullName>
    </recommendedName>
</protein>
<dbReference type="OrthoDB" id="4062651at2759"/>
<dbReference type="InterPro" id="IPR051681">
    <property type="entry name" value="Ser/Thr_Kinases-Pseudokinases"/>
</dbReference>
<dbReference type="HOGENOM" id="CLU_000288_7_18_1"/>
<dbReference type="InterPro" id="IPR000719">
    <property type="entry name" value="Prot_kinase_dom"/>
</dbReference>
<dbReference type="EMBL" id="KN823123">
    <property type="protein sequence ID" value="KIO21927.1"/>
    <property type="molecule type" value="Genomic_DNA"/>
</dbReference>
<dbReference type="PANTHER" id="PTHR44329">
    <property type="entry name" value="SERINE/THREONINE-PROTEIN KINASE TNNI3K-RELATED"/>
    <property type="match status" value="1"/>
</dbReference>
<reference evidence="6" key="2">
    <citation type="submission" date="2015-01" db="EMBL/GenBank/DDBJ databases">
        <title>Evolutionary Origins and Diversification of the Mycorrhizal Mutualists.</title>
        <authorList>
            <consortium name="DOE Joint Genome Institute"/>
            <consortium name="Mycorrhizal Genomics Consortium"/>
            <person name="Kohler A."/>
            <person name="Kuo A."/>
            <person name="Nagy L.G."/>
            <person name="Floudas D."/>
            <person name="Copeland A."/>
            <person name="Barry K.W."/>
            <person name="Cichocki N."/>
            <person name="Veneault-Fourrey C."/>
            <person name="LaButti K."/>
            <person name="Lindquist E.A."/>
            <person name="Lipzen A."/>
            <person name="Lundell T."/>
            <person name="Morin E."/>
            <person name="Murat C."/>
            <person name="Riley R."/>
            <person name="Ohm R."/>
            <person name="Sun H."/>
            <person name="Tunlid A."/>
            <person name="Henrissat B."/>
            <person name="Grigoriev I.V."/>
            <person name="Hibbett D.S."/>
            <person name="Martin F."/>
        </authorList>
    </citation>
    <scope>NUCLEOTIDE SEQUENCE [LARGE SCALE GENOMIC DNA]</scope>
    <source>
        <strain evidence="6">MUT 4182</strain>
    </source>
</reference>
<dbReference type="PROSITE" id="PS50011">
    <property type="entry name" value="PROTEIN_KINASE_DOM"/>
    <property type="match status" value="1"/>
</dbReference>
<keyword evidence="1" id="KW-0547">Nucleotide-binding</keyword>
<feature type="region of interest" description="Disordered" evidence="3">
    <location>
        <begin position="307"/>
        <end position="336"/>
    </location>
</feature>
<evidence type="ECO:0000259" key="4">
    <source>
        <dbReference type="PROSITE" id="PS50011"/>
    </source>
</evidence>
<evidence type="ECO:0000313" key="6">
    <source>
        <dbReference type="Proteomes" id="UP000054248"/>
    </source>
</evidence>
<dbReference type="PANTHER" id="PTHR44329:SF298">
    <property type="entry name" value="MIXED LINEAGE KINASE DOMAIN-LIKE PROTEIN"/>
    <property type="match status" value="1"/>
</dbReference>